<dbReference type="Proteomes" id="UP000192257">
    <property type="component" value="Unassembled WGS sequence"/>
</dbReference>
<accession>A0A1X0P2A6</accession>
<dbReference type="GO" id="GO:0005737">
    <property type="term" value="C:cytoplasm"/>
    <property type="evidence" value="ECO:0007669"/>
    <property type="project" value="TreeGrafter"/>
</dbReference>
<organism evidence="2 3">
    <name type="scientific">Trypanosoma theileri</name>
    <dbReference type="NCBI Taxonomy" id="67003"/>
    <lineage>
        <taxon>Eukaryota</taxon>
        <taxon>Discoba</taxon>
        <taxon>Euglenozoa</taxon>
        <taxon>Kinetoplastea</taxon>
        <taxon>Metakinetoplastina</taxon>
        <taxon>Trypanosomatida</taxon>
        <taxon>Trypanosomatidae</taxon>
        <taxon>Trypanosoma</taxon>
    </lineage>
</organism>
<reference evidence="2 3" key="1">
    <citation type="submission" date="2017-03" db="EMBL/GenBank/DDBJ databases">
        <title>An alternative strategy for trypanosome survival in the mammalian bloodstream revealed through genome and transcriptome analysis of the ubiquitous bovine parasite Trypanosoma (Megatrypanum) theileri.</title>
        <authorList>
            <person name="Kelly S."/>
            <person name="Ivens A."/>
            <person name="Mott A."/>
            <person name="O'Neill E."/>
            <person name="Emms D."/>
            <person name="Macleod O."/>
            <person name="Voorheis P."/>
            <person name="Matthews J."/>
            <person name="Matthews K."/>
            <person name="Carrington M."/>
        </authorList>
    </citation>
    <scope>NUCLEOTIDE SEQUENCE [LARGE SCALE GENOMIC DNA]</scope>
    <source>
        <strain evidence="2">Edinburgh</strain>
    </source>
</reference>
<dbReference type="InterPro" id="IPR016064">
    <property type="entry name" value="NAD/diacylglycerol_kinase_sf"/>
</dbReference>
<dbReference type="PANTHER" id="PTHR12358">
    <property type="entry name" value="SPHINGOSINE KINASE"/>
    <property type="match status" value="1"/>
</dbReference>
<dbReference type="SUPFAM" id="SSF111331">
    <property type="entry name" value="NAD kinase/diacylglycerol kinase-like"/>
    <property type="match status" value="1"/>
</dbReference>
<evidence type="ECO:0000313" key="2">
    <source>
        <dbReference type="EMBL" id="ORC91042.1"/>
    </source>
</evidence>
<dbReference type="EMBL" id="NBCO01000007">
    <property type="protein sequence ID" value="ORC91042.1"/>
    <property type="molecule type" value="Genomic_DNA"/>
</dbReference>
<gene>
    <name evidence="2" type="ORF">TM35_000074660</name>
</gene>
<evidence type="ECO:0000313" key="3">
    <source>
        <dbReference type="Proteomes" id="UP000192257"/>
    </source>
</evidence>
<dbReference type="RefSeq" id="XP_028885108.1">
    <property type="nucleotide sequence ID" value="XM_029023912.1"/>
</dbReference>
<evidence type="ECO:0000259" key="1">
    <source>
        <dbReference type="PROSITE" id="PS50146"/>
    </source>
</evidence>
<dbReference type="GeneID" id="39983692"/>
<dbReference type="AlphaFoldDB" id="A0A1X0P2A6"/>
<protein>
    <recommendedName>
        <fullName evidence="1">DAGKc domain-containing protein</fullName>
    </recommendedName>
</protein>
<dbReference type="GO" id="GO:0046512">
    <property type="term" value="P:sphingosine biosynthetic process"/>
    <property type="evidence" value="ECO:0007669"/>
    <property type="project" value="TreeGrafter"/>
</dbReference>
<dbReference type="Pfam" id="PF00781">
    <property type="entry name" value="DAGK_cat"/>
    <property type="match status" value="1"/>
</dbReference>
<dbReference type="PANTHER" id="PTHR12358:SF31">
    <property type="entry name" value="ACYLGLYCEROL KINASE, MITOCHONDRIAL"/>
    <property type="match status" value="1"/>
</dbReference>
<name>A0A1X0P2A6_9TRYP</name>
<dbReference type="STRING" id="67003.A0A1X0P2A6"/>
<sequence length="330" mass="35909">MSRFKNCITIINTRSGAREGPSVFASALQQYLDKAGIIHHDTCVPEKNIIHALNVHPNTTDAVIVCGGDGTLSSVMNVLAATPSHPLLTVPIVPVPCGLQNSIATSLGVYSAERSVSAFVMGRVEPIPLWKVFVNDKVVRYIASYIAVGAYAKSVQRLHHLDAVGDNYMALPMVRGKYKLGSFYTAMRNELVSGDFKIKKMKGSSLVVQSPIKLLIASQMPLQHRYYTLTPTATYKHSTLSVTYATAEATRLRLWHLLSREAVEGVILKEDGVCECSGVSELEFTISKASDDSENSLDVVMQLDGEPVHLSPGSKVSVQRASCHVLFTTC</sequence>
<comment type="caution">
    <text evidence="2">The sequence shown here is derived from an EMBL/GenBank/DDBJ whole genome shotgun (WGS) entry which is preliminary data.</text>
</comment>
<dbReference type="OrthoDB" id="3853857at2759"/>
<dbReference type="InterPro" id="IPR017438">
    <property type="entry name" value="ATP-NAD_kinase_N"/>
</dbReference>
<dbReference type="VEuPathDB" id="TriTrypDB:TM35_000074660"/>
<dbReference type="GO" id="GO:0016773">
    <property type="term" value="F:phosphotransferase activity, alcohol group as acceptor"/>
    <property type="evidence" value="ECO:0007669"/>
    <property type="project" value="UniProtKB-ARBA"/>
</dbReference>
<dbReference type="InterPro" id="IPR050187">
    <property type="entry name" value="Lipid_Phosphate_FormReg"/>
</dbReference>
<dbReference type="Gene3D" id="3.40.50.10330">
    <property type="entry name" value="Probable inorganic polyphosphate/atp-NAD kinase, domain 1"/>
    <property type="match status" value="1"/>
</dbReference>
<feature type="domain" description="DAGKc" evidence="1">
    <location>
        <begin position="2"/>
        <end position="136"/>
    </location>
</feature>
<dbReference type="GO" id="GO:0001727">
    <property type="term" value="F:lipid kinase activity"/>
    <property type="evidence" value="ECO:0007669"/>
    <property type="project" value="TreeGrafter"/>
</dbReference>
<dbReference type="PROSITE" id="PS50146">
    <property type="entry name" value="DAGK"/>
    <property type="match status" value="1"/>
</dbReference>
<keyword evidence="3" id="KW-1185">Reference proteome</keyword>
<dbReference type="InterPro" id="IPR001206">
    <property type="entry name" value="Diacylglycerol_kinase_cat_dom"/>
</dbReference>
<dbReference type="GO" id="GO:0016020">
    <property type="term" value="C:membrane"/>
    <property type="evidence" value="ECO:0007669"/>
    <property type="project" value="TreeGrafter"/>
</dbReference>
<proteinExistence type="predicted"/>